<dbReference type="AlphaFoldDB" id="A0A2M4DK11"/>
<sequence>MSSSTALLISIMYLGYASFPTTLFATEEMLLFSSLDLGSSILVHSVLLIMPVQAGASLLFLFYVLLVRDFPKSCSSLRATYDFLF</sequence>
<name>A0A2M4DK11_ANODA</name>
<dbReference type="EMBL" id="GGFL01013697">
    <property type="protein sequence ID" value="MBW77875.1"/>
    <property type="molecule type" value="Transcribed_RNA"/>
</dbReference>
<reference evidence="2" key="1">
    <citation type="submission" date="2018-01" db="EMBL/GenBank/DDBJ databases">
        <title>An insight into the sialome of Amazonian anophelines.</title>
        <authorList>
            <person name="Ribeiro J.M."/>
            <person name="Scarpassa V."/>
            <person name="Calvo E."/>
        </authorList>
    </citation>
    <scope>NUCLEOTIDE SEQUENCE</scope>
</reference>
<accession>A0A2M4DK11</accession>
<feature type="transmembrane region" description="Helical" evidence="1">
    <location>
        <begin position="41"/>
        <end position="66"/>
    </location>
</feature>
<keyword evidence="1" id="KW-1133">Transmembrane helix</keyword>
<keyword evidence="1" id="KW-0472">Membrane</keyword>
<proteinExistence type="predicted"/>
<evidence type="ECO:0000313" key="2">
    <source>
        <dbReference type="EMBL" id="MBW77875.1"/>
    </source>
</evidence>
<evidence type="ECO:0000256" key="1">
    <source>
        <dbReference type="SAM" id="Phobius"/>
    </source>
</evidence>
<organism evidence="2">
    <name type="scientific">Anopheles darlingi</name>
    <name type="common">Mosquito</name>
    <dbReference type="NCBI Taxonomy" id="43151"/>
    <lineage>
        <taxon>Eukaryota</taxon>
        <taxon>Metazoa</taxon>
        <taxon>Ecdysozoa</taxon>
        <taxon>Arthropoda</taxon>
        <taxon>Hexapoda</taxon>
        <taxon>Insecta</taxon>
        <taxon>Pterygota</taxon>
        <taxon>Neoptera</taxon>
        <taxon>Endopterygota</taxon>
        <taxon>Diptera</taxon>
        <taxon>Nematocera</taxon>
        <taxon>Culicoidea</taxon>
        <taxon>Culicidae</taxon>
        <taxon>Anophelinae</taxon>
        <taxon>Anopheles</taxon>
    </lineage>
</organism>
<keyword evidence="1" id="KW-0812">Transmembrane</keyword>
<protein>
    <submittedName>
        <fullName evidence="2">Uncharacterized protein</fullName>
    </submittedName>
</protein>